<dbReference type="GO" id="GO:0003677">
    <property type="term" value="F:DNA binding"/>
    <property type="evidence" value="ECO:0007669"/>
    <property type="project" value="UniProtKB-KW"/>
</dbReference>
<organism evidence="5 6">
    <name type="scientific">Sphingobium fuliginis (strain ATCC 27551)</name>
    <dbReference type="NCBI Taxonomy" id="336203"/>
    <lineage>
        <taxon>Bacteria</taxon>
        <taxon>Pseudomonadati</taxon>
        <taxon>Pseudomonadota</taxon>
        <taxon>Alphaproteobacteria</taxon>
        <taxon>Sphingomonadales</taxon>
        <taxon>Sphingomonadaceae</taxon>
        <taxon>Sphingobium</taxon>
    </lineage>
</organism>
<evidence type="ECO:0000256" key="3">
    <source>
        <dbReference type="ARBA" id="ARBA00023125"/>
    </source>
</evidence>
<dbReference type="InterPro" id="IPR000119">
    <property type="entry name" value="Hist_DNA-bd"/>
</dbReference>
<evidence type="ECO:0000256" key="2">
    <source>
        <dbReference type="ARBA" id="ARBA00023067"/>
    </source>
</evidence>
<dbReference type="PRINTS" id="PR01727">
    <property type="entry name" value="DNABINDINGHU"/>
</dbReference>
<name>A0A292Z970_SPHSA</name>
<evidence type="ECO:0000256" key="4">
    <source>
        <dbReference type="RuleBase" id="RU003939"/>
    </source>
</evidence>
<dbReference type="Pfam" id="PF00216">
    <property type="entry name" value="Bac_DNA_binding"/>
    <property type="match status" value="1"/>
</dbReference>
<keyword evidence="2" id="KW-0226">DNA condensation</keyword>
<dbReference type="AlphaFoldDB" id="A0A292Z970"/>
<reference evidence="5 6" key="2">
    <citation type="journal article" date="2013" name="Environ. Sci. Technol.">
        <title>The 4-tert-butylphenol-utilizing bacterium Sphingobium fuliginis OMI can degrade bisphenols via phenolic ring hydroxylation and meta-cleavage pathway.</title>
        <authorList>
            <person name="Ogata Y."/>
            <person name="Goda S."/>
            <person name="Toyama T."/>
            <person name="Sei K."/>
            <person name="Ike M."/>
        </authorList>
    </citation>
    <scope>NUCLEOTIDE SEQUENCE [LARGE SCALE GENOMIC DNA]</scope>
    <source>
        <strain evidence="5 6">OMI</strain>
    </source>
</reference>
<dbReference type="GO" id="GO:0030527">
    <property type="term" value="F:structural constituent of chromatin"/>
    <property type="evidence" value="ECO:0007669"/>
    <property type="project" value="InterPro"/>
</dbReference>
<evidence type="ECO:0000256" key="1">
    <source>
        <dbReference type="ARBA" id="ARBA00010529"/>
    </source>
</evidence>
<proteinExistence type="inferred from homology"/>
<dbReference type="GO" id="GO:0030261">
    <property type="term" value="P:chromosome condensation"/>
    <property type="evidence" value="ECO:0007669"/>
    <property type="project" value="UniProtKB-KW"/>
</dbReference>
<dbReference type="Proteomes" id="UP000221538">
    <property type="component" value="Unassembled WGS sequence"/>
</dbReference>
<sequence>MKLDDLAKNVAAESGMSMVKARTLLDRVFGAIGDAVARGEDVTLPGFGKFASKATTARTGRNPRTGEPMQIAASTKAVFTPAKALKDKLSA</sequence>
<comment type="similarity">
    <text evidence="1 4">Belongs to the bacterial histone-like protein family.</text>
</comment>
<evidence type="ECO:0000313" key="5">
    <source>
        <dbReference type="EMBL" id="GAY19509.1"/>
    </source>
</evidence>
<protein>
    <submittedName>
        <fullName evidence="5">DNA-binding protein HU</fullName>
    </submittedName>
</protein>
<dbReference type="PANTHER" id="PTHR33175:SF3">
    <property type="entry name" value="DNA-BINDING PROTEIN HU-BETA"/>
    <property type="match status" value="1"/>
</dbReference>
<reference evidence="5 6" key="1">
    <citation type="journal article" date="2013" name="Biodegradation">
        <title>Occurrence of 4-tert-butylphenol (4-t-BP) biodegradation in an aquatic sample caused by the presence of Spirodela polyrrhiza and isolation of a 4-t-BP-utilizing bacterium.</title>
        <authorList>
            <person name="Ogata Y."/>
            <person name="Toyama T."/>
            <person name="Yu N."/>
            <person name="Wang X."/>
            <person name="Sei K."/>
            <person name="Ike M."/>
        </authorList>
    </citation>
    <scope>NUCLEOTIDE SEQUENCE [LARGE SCALE GENOMIC DNA]</scope>
    <source>
        <strain evidence="5 6">OMI</strain>
    </source>
</reference>
<dbReference type="InterPro" id="IPR010992">
    <property type="entry name" value="IHF-like_DNA-bd_dom_sf"/>
</dbReference>
<accession>A0A292Z970</accession>
<comment type="caution">
    <text evidence="5">The sequence shown here is derived from an EMBL/GenBank/DDBJ whole genome shotgun (WGS) entry which is preliminary data.</text>
</comment>
<dbReference type="CDD" id="cd13831">
    <property type="entry name" value="HU"/>
    <property type="match status" value="1"/>
</dbReference>
<dbReference type="SMART" id="SM00411">
    <property type="entry name" value="BHL"/>
    <property type="match status" value="1"/>
</dbReference>
<keyword evidence="3 5" id="KW-0238">DNA-binding</keyword>
<dbReference type="SUPFAM" id="SSF47729">
    <property type="entry name" value="IHF-like DNA-binding proteins"/>
    <property type="match status" value="1"/>
</dbReference>
<evidence type="ECO:0000313" key="6">
    <source>
        <dbReference type="Proteomes" id="UP000221538"/>
    </source>
</evidence>
<dbReference type="PANTHER" id="PTHR33175">
    <property type="entry name" value="DNA-BINDING PROTEIN HU"/>
    <property type="match status" value="1"/>
</dbReference>
<dbReference type="EMBL" id="BEWI01000026">
    <property type="protein sequence ID" value="GAY19509.1"/>
    <property type="molecule type" value="Genomic_DNA"/>
</dbReference>
<gene>
    <name evidence="5" type="ORF">SFOMI_0028</name>
</gene>
<dbReference type="Gene3D" id="4.10.520.10">
    <property type="entry name" value="IHF-like DNA-binding proteins"/>
    <property type="match status" value="1"/>
</dbReference>